<dbReference type="EMBL" id="KB743210">
    <property type="protein sequence ID" value="EOB00311.1"/>
    <property type="molecule type" value="Genomic_DNA"/>
</dbReference>
<protein>
    <submittedName>
        <fullName evidence="2">Uncharacterized protein</fullName>
    </submittedName>
</protein>
<evidence type="ECO:0000256" key="1">
    <source>
        <dbReference type="SAM" id="MobiDB-lite"/>
    </source>
</evidence>
<proteinExistence type="predicted"/>
<evidence type="ECO:0000313" key="3">
    <source>
        <dbReference type="Proteomes" id="UP000296049"/>
    </source>
</evidence>
<accession>R0JSA9</accession>
<keyword evidence="3" id="KW-1185">Reference proteome</keyword>
<feature type="region of interest" description="Disordered" evidence="1">
    <location>
        <begin position="82"/>
        <end position="101"/>
    </location>
</feature>
<name>R0JSA9_ANAPL</name>
<evidence type="ECO:0000313" key="2">
    <source>
        <dbReference type="EMBL" id="EOB00311.1"/>
    </source>
</evidence>
<dbReference type="Proteomes" id="UP000296049">
    <property type="component" value="Unassembled WGS sequence"/>
</dbReference>
<reference evidence="3" key="1">
    <citation type="journal article" date="2013" name="Nat. Genet.">
        <title>The duck genome and transcriptome provide insight into an avian influenza virus reservoir species.</title>
        <authorList>
            <person name="Huang Y."/>
            <person name="Li Y."/>
            <person name="Burt D.W."/>
            <person name="Chen H."/>
            <person name="Zhang Y."/>
            <person name="Qian W."/>
            <person name="Kim H."/>
            <person name="Gan S."/>
            <person name="Zhao Y."/>
            <person name="Li J."/>
            <person name="Yi K."/>
            <person name="Feng H."/>
            <person name="Zhu P."/>
            <person name="Li B."/>
            <person name="Liu Q."/>
            <person name="Fairley S."/>
            <person name="Magor K.E."/>
            <person name="Du Z."/>
            <person name="Hu X."/>
            <person name="Goodman L."/>
            <person name="Tafer H."/>
            <person name="Vignal A."/>
            <person name="Lee T."/>
            <person name="Kim K.W."/>
            <person name="Sheng Z."/>
            <person name="An Y."/>
            <person name="Searle S."/>
            <person name="Herrero J."/>
            <person name="Groenen M.A."/>
            <person name="Crooijmans R.P."/>
            <person name="Faraut T."/>
            <person name="Cai Q."/>
            <person name="Webster R.G."/>
            <person name="Aldridge J.R."/>
            <person name="Warren W.C."/>
            <person name="Bartschat S."/>
            <person name="Kehr S."/>
            <person name="Marz M."/>
            <person name="Stadler P.F."/>
            <person name="Smith J."/>
            <person name="Kraus R.H."/>
            <person name="Zhao Y."/>
            <person name="Ren L."/>
            <person name="Fei J."/>
            <person name="Morisson M."/>
            <person name="Kaiser P."/>
            <person name="Griffin D.K."/>
            <person name="Rao M."/>
            <person name="Pitel F."/>
            <person name="Wang J."/>
            <person name="Li N."/>
        </authorList>
    </citation>
    <scope>NUCLEOTIDE SEQUENCE [LARGE SCALE GENOMIC DNA]</scope>
</reference>
<dbReference type="AlphaFoldDB" id="R0JSA9"/>
<organism evidence="2 3">
    <name type="scientific">Anas platyrhynchos</name>
    <name type="common">Mallard</name>
    <name type="synonym">Anas boschas</name>
    <dbReference type="NCBI Taxonomy" id="8839"/>
    <lineage>
        <taxon>Eukaryota</taxon>
        <taxon>Metazoa</taxon>
        <taxon>Chordata</taxon>
        <taxon>Craniata</taxon>
        <taxon>Vertebrata</taxon>
        <taxon>Euteleostomi</taxon>
        <taxon>Archelosauria</taxon>
        <taxon>Archosauria</taxon>
        <taxon>Dinosauria</taxon>
        <taxon>Saurischia</taxon>
        <taxon>Theropoda</taxon>
        <taxon>Coelurosauria</taxon>
        <taxon>Aves</taxon>
        <taxon>Neognathae</taxon>
        <taxon>Galloanserae</taxon>
        <taxon>Anseriformes</taxon>
        <taxon>Anatidae</taxon>
        <taxon>Anatinae</taxon>
        <taxon>Anas</taxon>
    </lineage>
</organism>
<gene>
    <name evidence="2" type="ORF">Anapl_09302</name>
</gene>
<sequence length="259" mass="27127">MGLLCQPCLVHWERRGSHLHGRGPSLLGVEEPDPVPTLLKRRLGAEAELCADTLFMFGGTQQLLLVLQAWFLSEVPNPGRLHQAGCSPEGGHTPPAASVPAPPPVPVAASCPMNRRCISSEPLLGTGGHRPTPPPLLLEHLLCSSEHELLLGCRGWGRQLSGAAKADAGPCSVLQADPHRGFGSIRGSAPARLLVLTALPGTAVLFLRRHPKRGMANSKIAAGVPAEAAQDKRRGAAVIGKACVLGDQTQDVGTSPEFG</sequence>